<organism evidence="1 2">
    <name type="scientific">Beutenbergia cavernae (strain ATCC BAA-8 / DSM 12333 / CCUG 43141 / JCM 11478 / NBRC 16432 / NCIMB 13614 / HKI 0122)</name>
    <dbReference type="NCBI Taxonomy" id="471853"/>
    <lineage>
        <taxon>Bacteria</taxon>
        <taxon>Bacillati</taxon>
        <taxon>Actinomycetota</taxon>
        <taxon>Actinomycetes</taxon>
        <taxon>Micrococcales</taxon>
        <taxon>Beutenbergiaceae</taxon>
        <taxon>Beutenbergia</taxon>
    </lineage>
</organism>
<gene>
    <name evidence="1" type="ordered locus">Bcav_1268</name>
</gene>
<dbReference type="eggNOG" id="COG3595">
    <property type="taxonomic scope" value="Bacteria"/>
</dbReference>
<dbReference type="OrthoDB" id="3232569at2"/>
<dbReference type="EMBL" id="CP001618">
    <property type="protein sequence ID" value="ACQ79528.1"/>
    <property type="molecule type" value="Genomic_DNA"/>
</dbReference>
<evidence type="ECO:0000313" key="2">
    <source>
        <dbReference type="Proteomes" id="UP000007962"/>
    </source>
</evidence>
<keyword evidence="2" id="KW-1185">Reference proteome</keyword>
<evidence type="ECO:0000313" key="1">
    <source>
        <dbReference type="EMBL" id="ACQ79528.1"/>
    </source>
</evidence>
<dbReference type="AlphaFoldDB" id="C5C1R0"/>
<dbReference type="STRING" id="471853.Bcav_1268"/>
<dbReference type="Proteomes" id="UP000007962">
    <property type="component" value="Chromosome"/>
</dbReference>
<sequence>MATSTWILPGPMTLDVADARTLRVQLIGGDVEIVGRDEPGVSIEALEVTGSPLDATLEGDRLTVGYASLGWEGWLKRLTSYRGKDVARLRIAVGRGTGVKVGTVSAAARVEDVHEDVSLATASGALTAEGLHGALDGKSVSGAFTVRAHDGTVRVSSVSGASEVAGRLPRFDASTVSGAVTVTTELPTCVVRATTVSAPVRIHLPLGAGIVLTARTVTAKVLVDGVDRRTSSTPSVTSVTDRTGTDACFVELTTVNGDLDVRRGVPELEAAADE</sequence>
<dbReference type="KEGG" id="bcv:Bcav_1268"/>
<accession>C5C1R0</accession>
<protein>
    <recommendedName>
        <fullName evidence="3">Adhesin domain-containing protein</fullName>
    </recommendedName>
</protein>
<proteinExistence type="predicted"/>
<dbReference type="HOGENOM" id="CLU_058219_0_0_11"/>
<evidence type="ECO:0008006" key="3">
    <source>
        <dbReference type="Google" id="ProtNLM"/>
    </source>
</evidence>
<reference evidence="1 2" key="1">
    <citation type="journal article" date="2009" name="Stand. Genomic Sci.">
        <title>Complete genome sequence of Beutenbergia cavernae type strain (HKI 0122).</title>
        <authorList>
            <person name="Land M."/>
            <person name="Pukall R."/>
            <person name="Abt B."/>
            <person name="Goker M."/>
            <person name="Rohde M."/>
            <person name="Glavina Del Rio T."/>
            <person name="Tice H."/>
            <person name="Copeland A."/>
            <person name="Cheng J.F."/>
            <person name="Lucas S."/>
            <person name="Chen F."/>
            <person name="Nolan M."/>
            <person name="Bruce D."/>
            <person name="Goodwin L."/>
            <person name="Pitluck S."/>
            <person name="Ivanova N."/>
            <person name="Mavromatis K."/>
            <person name="Ovchinnikova G."/>
            <person name="Pati A."/>
            <person name="Chen A."/>
            <person name="Palaniappan K."/>
            <person name="Hauser L."/>
            <person name="Chang Y.J."/>
            <person name="Jefferies C.C."/>
            <person name="Saunders E."/>
            <person name="Brettin T."/>
            <person name="Detter J.C."/>
            <person name="Han C."/>
            <person name="Chain P."/>
            <person name="Bristow J."/>
            <person name="Eisen J.A."/>
            <person name="Markowitz V."/>
            <person name="Hugenholtz P."/>
            <person name="Kyrpides N.C."/>
            <person name="Klenk H.P."/>
            <person name="Lapidus A."/>
        </authorList>
    </citation>
    <scope>NUCLEOTIDE SEQUENCE [LARGE SCALE GENOMIC DNA]</scope>
    <source>
        <strain evidence="2">ATCC BAA-8 / DSM 12333 / NBRC 16432</strain>
    </source>
</reference>
<name>C5C1R0_BEUC1</name>
<dbReference type="RefSeq" id="WP_015881768.1">
    <property type="nucleotide sequence ID" value="NC_012669.1"/>
</dbReference>